<dbReference type="Proteomes" id="UP000249363">
    <property type="component" value="Unassembled WGS sequence"/>
</dbReference>
<feature type="transmembrane region" description="Helical" evidence="8">
    <location>
        <begin position="404"/>
        <end position="425"/>
    </location>
</feature>
<comment type="caution">
    <text evidence="10">The sequence shown here is derived from an EMBL/GenBank/DDBJ whole genome shotgun (WGS) entry which is preliminary data.</text>
</comment>
<feature type="transmembrane region" description="Helical" evidence="8">
    <location>
        <begin position="336"/>
        <end position="354"/>
    </location>
</feature>
<accession>A0A364L3H1</accession>
<dbReference type="GO" id="GO:0005351">
    <property type="term" value="F:carbohydrate:proton symporter activity"/>
    <property type="evidence" value="ECO:0007669"/>
    <property type="project" value="TreeGrafter"/>
</dbReference>
<dbReference type="InterPro" id="IPR020846">
    <property type="entry name" value="MFS_dom"/>
</dbReference>
<organism evidence="10 11">
    <name type="scientific">Talaromyces amestolkiae</name>
    <dbReference type="NCBI Taxonomy" id="1196081"/>
    <lineage>
        <taxon>Eukaryota</taxon>
        <taxon>Fungi</taxon>
        <taxon>Dikarya</taxon>
        <taxon>Ascomycota</taxon>
        <taxon>Pezizomycotina</taxon>
        <taxon>Eurotiomycetes</taxon>
        <taxon>Eurotiomycetidae</taxon>
        <taxon>Eurotiales</taxon>
        <taxon>Trichocomaceae</taxon>
        <taxon>Talaromyces</taxon>
        <taxon>Talaromyces sect. Talaromyces</taxon>
    </lineage>
</organism>
<keyword evidence="7" id="KW-0462">Maltose metabolism</keyword>
<evidence type="ECO:0000256" key="2">
    <source>
        <dbReference type="ARBA" id="ARBA00010992"/>
    </source>
</evidence>
<dbReference type="PANTHER" id="PTHR48022">
    <property type="entry name" value="PLASTIDIC GLUCOSE TRANSPORTER 4"/>
    <property type="match status" value="1"/>
</dbReference>
<feature type="domain" description="Major facilitator superfamily (MFS) profile" evidence="9">
    <location>
        <begin position="230"/>
        <end position="676"/>
    </location>
</feature>
<dbReference type="PANTHER" id="PTHR48022:SF5">
    <property type="entry name" value="ALPHA-GLUCOSIDES PERMEASE MPH2-RELATED"/>
    <property type="match status" value="1"/>
</dbReference>
<dbReference type="InterPro" id="IPR005828">
    <property type="entry name" value="MFS_sugar_transport-like"/>
</dbReference>
<dbReference type="EMBL" id="MIKG01000012">
    <property type="protein sequence ID" value="RAO70358.1"/>
    <property type="molecule type" value="Genomic_DNA"/>
</dbReference>
<dbReference type="InterPro" id="IPR003663">
    <property type="entry name" value="Sugar/inositol_transpt"/>
</dbReference>
<keyword evidence="6 8" id="KW-0472">Membrane</keyword>
<feature type="transmembrane region" description="Helical" evidence="8">
    <location>
        <begin position="309"/>
        <end position="330"/>
    </location>
</feature>
<name>A0A364L3H1_TALAM</name>
<feature type="transmembrane region" description="Helical" evidence="8">
    <location>
        <begin position="620"/>
        <end position="642"/>
    </location>
</feature>
<feature type="transmembrane region" description="Helical" evidence="8">
    <location>
        <begin position="654"/>
        <end position="672"/>
    </location>
</feature>
<evidence type="ECO:0000256" key="5">
    <source>
        <dbReference type="ARBA" id="ARBA00022989"/>
    </source>
</evidence>
<dbReference type="InterPro" id="IPR009097">
    <property type="entry name" value="Cyclic_Pdiesterase"/>
</dbReference>
<evidence type="ECO:0000259" key="9">
    <source>
        <dbReference type="PROSITE" id="PS50850"/>
    </source>
</evidence>
<evidence type="ECO:0000256" key="1">
    <source>
        <dbReference type="ARBA" id="ARBA00004141"/>
    </source>
</evidence>
<dbReference type="NCBIfam" id="TIGR00879">
    <property type="entry name" value="SP"/>
    <property type="match status" value="1"/>
</dbReference>
<evidence type="ECO:0000313" key="10">
    <source>
        <dbReference type="EMBL" id="RAO70358.1"/>
    </source>
</evidence>
<dbReference type="PROSITE" id="PS00217">
    <property type="entry name" value="SUGAR_TRANSPORT_2"/>
    <property type="match status" value="1"/>
</dbReference>
<dbReference type="GeneID" id="63795586"/>
<keyword evidence="11" id="KW-1185">Reference proteome</keyword>
<evidence type="ECO:0000256" key="7">
    <source>
        <dbReference type="ARBA" id="ARBA00026248"/>
    </source>
</evidence>
<dbReference type="InterPro" id="IPR050360">
    <property type="entry name" value="MFS_Sugar_Transporters"/>
</dbReference>
<dbReference type="Pfam" id="PF08975">
    <property type="entry name" value="2H-phosphodiest"/>
    <property type="match status" value="1"/>
</dbReference>
<feature type="transmembrane region" description="Helical" evidence="8">
    <location>
        <begin position="482"/>
        <end position="500"/>
    </location>
</feature>
<evidence type="ECO:0000313" key="11">
    <source>
        <dbReference type="Proteomes" id="UP000249363"/>
    </source>
</evidence>
<feature type="transmembrane region" description="Helical" evidence="8">
    <location>
        <begin position="520"/>
        <end position="542"/>
    </location>
</feature>
<dbReference type="PROSITE" id="PS50850">
    <property type="entry name" value="MFS"/>
    <property type="match status" value="1"/>
</dbReference>
<dbReference type="Gene3D" id="3.90.1140.10">
    <property type="entry name" value="Cyclic phosphodiesterase"/>
    <property type="match status" value="1"/>
</dbReference>
<dbReference type="GO" id="GO:0016020">
    <property type="term" value="C:membrane"/>
    <property type="evidence" value="ECO:0007669"/>
    <property type="project" value="UniProtKB-SubCell"/>
</dbReference>
<evidence type="ECO:0000256" key="3">
    <source>
        <dbReference type="ARBA" id="ARBA00022448"/>
    </source>
</evidence>
<dbReference type="Gene3D" id="1.20.1250.20">
    <property type="entry name" value="MFS general substrate transporter like domains"/>
    <property type="match status" value="1"/>
</dbReference>
<evidence type="ECO:0000256" key="4">
    <source>
        <dbReference type="ARBA" id="ARBA00022692"/>
    </source>
</evidence>
<comment type="subcellular location">
    <subcellularLocation>
        <location evidence="1">Membrane</location>
        <topology evidence="1">Multi-pass membrane protein</topology>
    </subcellularLocation>
</comment>
<gene>
    <name evidence="10" type="ORF">BHQ10_006370</name>
</gene>
<dbReference type="InterPro" id="IPR015069">
    <property type="entry name" value="2H-PEstase_DUF1868"/>
</dbReference>
<dbReference type="RefSeq" id="XP_040734874.1">
    <property type="nucleotide sequence ID" value="XM_040878949.1"/>
</dbReference>
<feature type="transmembrane region" description="Helical" evidence="8">
    <location>
        <begin position="549"/>
        <end position="568"/>
    </location>
</feature>
<dbReference type="InterPro" id="IPR036259">
    <property type="entry name" value="MFS_trans_sf"/>
</dbReference>
<evidence type="ECO:0000256" key="8">
    <source>
        <dbReference type="SAM" id="Phobius"/>
    </source>
</evidence>
<reference evidence="10 11" key="1">
    <citation type="journal article" date="2017" name="Biotechnol. Biofuels">
        <title>Differential beta-glucosidase expression as a function of carbon source availability in Talaromyces amestolkiae: a genomic and proteomic approach.</title>
        <authorList>
            <person name="de Eugenio L.I."/>
            <person name="Mendez-Liter J.A."/>
            <person name="Nieto-Dominguez M."/>
            <person name="Alonso L."/>
            <person name="Gil-Munoz J."/>
            <person name="Barriuso J."/>
            <person name="Prieto A."/>
            <person name="Martinez M.J."/>
        </authorList>
    </citation>
    <scope>NUCLEOTIDE SEQUENCE [LARGE SCALE GENOMIC DNA]</scope>
    <source>
        <strain evidence="10 11">CIB</strain>
    </source>
</reference>
<keyword evidence="3" id="KW-0813">Transport</keyword>
<evidence type="ECO:0000256" key="6">
    <source>
        <dbReference type="ARBA" id="ARBA00023136"/>
    </source>
</evidence>
<dbReference type="GO" id="GO:0000023">
    <property type="term" value="P:maltose metabolic process"/>
    <property type="evidence" value="ECO:0007669"/>
    <property type="project" value="UniProtKB-KW"/>
</dbReference>
<dbReference type="OrthoDB" id="6612291at2759"/>
<keyword evidence="4 8" id="KW-0812">Transmembrane</keyword>
<proteinExistence type="inferred from homology"/>
<sequence length="717" mass="79754">MATTSTTTTIITTPERLEYPIGVPYKFSPEGVVQRYPGNTTLCHVPPNSPVLPGLWALHDALKSHSTLSQKIHLLPPATWHMTVFDGIREQECEPGMWPADKLKQPLDQCTKELSKSLRQFGLRLTDEGLAPPYHMRLRGFDYAATVGIGLILEGASPEEERRIRRLRDRLADTMGFRAPNHETYEWHMSPTAATARLVDEFANAQDGTNQEQELGFFAALRLYQNGVFWSFVMSTAIIMEGYDTKLIGTLFAQPAFQKAYGEHVKGDTYQITAAWQAGLSNSSAIGQLLGLLMSGHLVERFGFRKTMITGLTTIIALIFMQFFAPSLAVLEVAQILFGIPLGLFLTTPVIYALEVSPLCLRDYLINYVNSCWAFGQITATGVLRGVLSMNNHWAYRIPFAIQWFWPLILIPLLCFAPESPWWLVRKGRLEEAKAVVKRLTSPTNVNFDIDKNIAMMVVTTEHERLIDASTSYRACFEGPNLRRTLIVIGIYCVQTFNGNPIRGYSTYFFEQAGLPTTQAFNMSIVGFALAIVGGFGSWALIPLCGRRTAYLGGLIILFIIMILVGALGVPQAQSPTPAYAWGIGSLLVISSFVYYGSVGPLTNTLCAEIPSALLRSKSVVLARWAYVVTTIIAGVLTPYMLNPTAWNWSAKTGFFWAGGCLLCIIFAWMYVPETADRTTAEIDLLFEKRVPERHFGRTKVDFVEVVNVAVDVEKSV</sequence>
<dbReference type="InterPro" id="IPR005829">
    <property type="entry name" value="Sugar_transporter_CS"/>
</dbReference>
<dbReference type="SUPFAM" id="SSF103473">
    <property type="entry name" value="MFS general substrate transporter"/>
    <property type="match status" value="1"/>
</dbReference>
<feature type="transmembrane region" description="Helical" evidence="8">
    <location>
        <begin position="366"/>
        <end position="384"/>
    </location>
</feature>
<dbReference type="Pfam" id="PF00083">
    <property type="entry name" value="Sugar_tr"/>
    <property type="match status" value="1"/>
</dbReference>
<dbReference type="SUPFAM" id="SSF55144">
    <property type="entry name" value="LigT-like"/>
    <property type="match status" value="1"/>
</dbReference>
<dbReference type="FunFam" id="1.20.1250.20:FF:000078">
    <property type="entry name" value="MFS maltose transporter, putative"/>
    <property type="match status" value="1"/>
</dbReference>
<comment type="similarity">
    <text evidence="2">Belongs to the major facilitator superfamily. Sugar transporter (TC 2.A.1.1) family.</text>
</comment>
<dbReference type="AlphaFoldDB" id="A0A364L3H1"/>
<keyword evidence="5 8" id="KW-1133">Transmembrane helix</keyword>
<feature type="transmembrane region" description="Helical" evidence="8">
    <location>
        <begin position="580"/>
        <end position="599"/>
    </location>
</feature>
<protein>
    <recommendedName>
        <fullName evidence="9">Major facilitator superfamily (MFS) profile domain-containing protein</fullName>
    </recommendedName>
</protein>